<comment type="caution">
    <text evidence="3">The sequence shown here is derived from an EMBL/GenBank/DDBJ whole genome shotgun (WGS) entry which is preliminary data.</text>
</comment>
<dbReference type="Pfam" id="PF08044">
    <property type="entry name" value="DUF1707"/>
    <property type="match status" value="1"/>
</dbReference>
<organism evidence="3 4">
    <name type="scientific">Amycolatopsis acididurans</name>
    <dbReference type="NCBI Taxonomy" id="2724524"/>
    <lineage>
        <taxon>Bacteria</taxon>
        <taxon>Bacillati</taxon>
        <taxon>Actinomycetota</taxon>
        <taxon>Actinomycetes</taxon>
        <taxon>Pseudonocardiales</taxon>
        <taxon>Pseudonocardiaceae</taxon>
        <taxon>Amycolatopsis</taxon>
    </lineage>
</organism>
<sequence>MTDPMLRASDADRERVVSQLREQVGEGRLTLDEFSERSAAAYAARTLGDLDALTRDLPAAAPSTAVAPTATAIPRWLVPLAIAVAVLLAVGALSVWAWPATADTMNHMMTQMGRMCG</sequence>
<dbReference type="RefSeq" id="WP_168518690.1">
    <property type="nucleotide sequence ID" value="NZ_JAAXLS010000016.1"/>
</dbReference>
<keyword evidence="1" id="KW-0472">Membrane</keyword>
<evidence type="ECO:0000259" key="2">
    <source>
        <dbReference type="Pfam" id="PF08044"/>
    </source>
</evidence>
<dbReference type="EMBL" id="JAAXLS010000016">
    <property type="protein sequence ID" value="NKQ55662.1"/>
    <property type="molecule type" value="Genomic_DNA"/>
</dbReference>
<proteinExistence type="predicted"/>
<name>A0ABX1J793_9PSEU</name>
<gene>
    <name evidence="3" type="ORF">HFP15_22545</name>
</gene>
<feature type="transmembrane region" description="Helical" evidence="1">
    <location>
        <begin position="76"/>
        <end position="98"/>
    </location>
</feature>
<dbReference type="PANTHER" id="PTHR40763">
    <property type="entry name" value="MEMBRANE PROTEIN-RELATED"/>
    <property type="match status" value="1"/>
</dbReference>
<evidence type="ECO:0000313" key="4">
    <source>
        <dbReference type="Proteomes" id="UP000715441"/>
    </source>
</evidence>
<keyword evidence="1" id="KW-1133">Transmembrane helix</keyword>
<dbReference type="PANTHER" id="PTHR40763:SF4">
    <property type="entry name" value="DUF1707 DOMAIN-CONTAINING PROTEIN"/>
    <property type="match status" value="1"/>
</dbReference>
<dbReference type="Proteomes" id="UP000715441">
    <property type="component" value="Unassembled WGS sequence"/>
</dbReference>
<accession>A0ABX1J793</accession>
<protein>
    <submittedName>
        <fullName evidence="3">DUF1707 domain-containing protein</fullName>
    </submittedName>
</protein>
<dbReference type="InterPro" id="IPR012551">
    <property type="entry name" value="DUF1707_SHOCT-like"/>
</dbReference>
<feature type="domain" description="DUF1707" evidence="2">
    <location>
        <begin position="6"/>
        <end position="58"/>
    </location>
</feature>
<evidence type="ECO:0000256" key="1">
    <source>
        <dbReference type="SAM" id="Phobius"/>
    </source>
</evidence>
<reference evidence="3 4" key="1">
    <citation type="submission" date="2020-04" db="EMBL/GenBank/DDBJ databases">
        <title>Novel species.</title>
        <authorList>
            <person name="Teo W.F.A."/>
            <person name="Lipun K."/>
            <person name="Srisuk N."/>
            <person name="Duangmal K."/>
        </authorList>
    </citation>
    <scope>NUCLEOTIDE SEQUENCE [LARGE SCALE GENOMIC DNA]</scope>
    <source>
        <strain evidence="3 4">K13G38</strain>
    </source>
</reference>
<keyword evidence="1" id="KW-0812">Transmembrane</keyword>
<evidence type="ECO:0000313" key="3">
    <source>
        <dbReference type="EMBL" id="NKQ55662.1"/>
    </source>
</evidence>
<keyword evidence="4" id="KW-1185">Reference proteome</keyword>